<comment type="cofactor">
    <cofactor evidence="8">
        <name>Zn(2+)</name>
        <dbReference type="ChEBI" id="CHEBI:29105"/>
    </cofactor>
    <text evidence="8">Binds 1 zinc ion per subunit.</text>
</comment>
<organism evidence="9 10">
    <name type="scientific">Facklamia miroungae</name>
    <dbReference type="NCBI Taxonomy" id="120956"/>
    <lineage>
        <taxon>Bacteria</taxon>
        <taxon>Bacillati</taxon>
        <taxon>Bacillota</taxon>
        <taxon>Bacilli</taxon>
        <taxon>Lactobacillales</taxon>
        <taxon>Aerococcaceae</taxon>
        <taxon>Facklamia</taxon>
    </lineage>
</organism>
<evidence type="ECO:0000256" key="1">
    <source>
        <dbReference type="ARBA" id="ARBA00007957"/>
    </source>
</evidence>
<keyword evidence="5" id="KW-0805">Transcription regulation</keyword>
<dbReference type="GO" id="GO:0045892">
    <property type="term" value="P:negative regulation of DNA-templated transcription"/>
    <property type="evidence" value="ECO:0007669"/>
    <property type="project" value="TreeGrafter"/>
</dbReference>
<accession>A0A1G7TK53</accession>
<feature type="binding site" evidence="8">
    <location>
        <position position="104"/>
    </location>
    <ligand>
        <name>Zn(2+)</name>
        <dbReference type="ChEBI" id="CHEBI:29105"/>
    </ligand>
</feature>
<evidence type="ECO:0000256" key="6">
    <source>
        <dbReference type="ARBA" id="ARBA00023125"/>
    </source>
</evidence>
<name>A0A1G7TK53_9LACT</name>
<reference evidence="9 10" key="1">
    <citation type="submission" date="2016-10" db="EMBL/GenBank/DDBJ databases">
        <authorList>
            <person name="de Groot N.N."/>
        </authorList>
    </citation>
    <scope>NUCLEOTIDE SEQUENCE [LARGE SCALE GENOMIC DNA]</scope>
    <source>
        <strain evidence="9 10">ATCC BAA-466</strain>
    </source>
</reference>
<keyword evidence="6" id="KW-0238">DNA-binding</keyword>
<dbReference type="InterPro" id="IPR002481">
    <property type="entry name" value="FUR"/>
</dbReference>
<evidence type="ECO:0000256" key="2">
    <source>
        <dbReference type="ARBA" id="ARBA00022491"/>
    </source>
</evidence>
<evidence type="ECO:0000256" key="5">
    <source>
        <dbReference type="ARBA" id="ARBA00023015"/>
    </source>
</evidence>
<dbReference type="InterPro" id="IPR036388">
    <property type="entry name" value="WH-like_DNA-bd_sf"/>
</dbReference>
<dbReference type="InterPro" id="IPR043135">
    <property type="entry name" value="Fur_C"/>
</dbReference>
<feature type="binding site" evidence="8">
    <location>
        <position position="101"/>
    </location>
    <ligand>
        <name>Zn(2+)</name>
        <dbReference type="ChEBI" id="CHEBI:29105"/>
    </ligand>
</feature>
<keyword evidence="10" id="KW-1185">Reference proteome</keyword>
<evidence type="ECO:0000256" key="8">
    <source>
        <dbReference type="PIRSR" id="PIRSR602481-1"/>
    </source>
</evidence>
<proteinExistence type="inferred from homology"/>
<dbReference type="Proteomes" id="UP000199708">
    <property type="component" value="Unassembled WGS sequence"/>
</dbReference>
<evidence type="ECO:0000313" key="9">
    <source>
        <dbReference type="EMBL" id="SDG35655.1"/>
    </source>
</evidence>
<comment type="similarity">
    <text evidence="1">Belongs to the Fur family.</text>
</comment>
<dbReference type="Gene3D" id="3.30.1490.190">
    <property type="match status" value="1"/>
</dbReference>
<dbReference type="GO" id="GO:0003700">
    <property type="term" value="F:DNA-binding transcription factor activity"/>
    <property type="evidence" value="ECO:0007669"/>
    <property type="project" value="InterPro"/>
</dbReference>
<dbReference type="PANTHER" id="PTHR33202:SF7">
    <property type="entry name" value="FERRIC UPTAKE REGULATION PROTEIN"/>
    <property type="match status" value="1"/>
</dbReference>
<feature type="binding site" evidence="8">
    <location>
        <position position="141"/>
    </location>
    <ligand>
        <name>Zn(2+)</name>
        <dbReference type="ChEBI" id="CHEBI:29105"/>
    </ligand>
</feature>
<protein>
    <submittedName>
        <fullName evidence="9">Fur family transcriptional regulator, peroxide stress response regulator</fullName>
    </submittedName>
</protein>
<evidence type="ECO:0000256" key="4">
    <source>
        <dbReference type="ARBA" id="ARBA00022833"/>
    </source>
</evidence>
<dbReference type="FunFam" id="1.10.10.10:FF:000051">
    <property type="entry name" value="Fur family transcriptional regulator"/>
    <property type="match status" value="1"/>
</dbReference>
<dbReference type="OrthoDB" id="8659436at2"/>
<gene>
    <name evidence="9" type="ORF">SAMN05421791_10649</name>
</gene>
<evidence type="ECO:0000256" key="3">
    <source>
        <dbReference type="ARBA" id="ARBA00022723"/>
    </source>
</evidence>
<dbReference type="InterPro" id="IPR036390">
    <property type="entry name" value="WH_DNA-bd_sf"/>
</dbReference>
<feature type="binding site" evidence="8">
    <location>
        <position position="144"/>
    </location>
    <ligand>
        <name>Zn(2+)</name>
        <dbReference type="ChEBI" id="CHEBI:29105"/>
    </ligand>
</feature>
<dbReference type="AlphaFoldDB" id="A0A1G7TK53"/>
<keyword evidence="2" id="KW-0678">Repressor</keyword>
<evidence type="ECO:0000313" key="10">
    <source>
        <dbReference type="Proteomes" id="UP000199708"/>
    </source>
</evidence>
<dbReference type="SUPFAM" id="SSF46785">
    <property type="entry name" value="Winged helix' DNA-binding domain"/>
    <property type="match status" value="1"/>
</dbReference>
<dbReference type="RefSeq" id="WP_090290061.1">
    <property type="nucleotide sequence ID" value="NZ_FNCK01000006.1"/>
</dbReference>
<evidence type="ECO:0000256" key="7">
    <source>
        <dbReference type="ARBA" id="ARBA00023163"/>
    </source>
</evidence>
<dbReference type="STRING" id="120956.SAMN05421791_10649"/>
<dbReference type="Pfam" id="PF01475">
    <property type="entry name" value="FUR"/>
    <property type="match status" value="1"/>
</dbReference>
<dbReference type="PANTHER" id="PTHR33202">
    <property type="entry name" value="ZINC UPTAKE REGULATION PROTEIN"/>
    <property type="match status" value="1"/>
</dbReference>
<dbReference type="GO" id="GO:1900376">
    <property type="term" value="P:regulation of secondary metabolite biosynthetic process"/>
    <property type="evidence" value="ECO:0007669"/>
    <property type="project" value="TreeGrafter"/>
</dbReference>
<keyword evidence="3 8" id="KW-0479">Metal-binding</keyword>
<keyword evidence="4 8" id="KW-0862">Zinc</keyword>
<dbReference type="EMBL" id="FNCK01000006">
    <property type="protein sequence ID" value="SDG35655.1"/>
    <property type="molecule type" value="Genomic_DNA"/>
</dbReference>
<dbReference type="Gene3D" id="1.10.10.10">
    <property type="entry name" value="Winged helix-like DNA-binding domain superfamily/Winged helix DNA-binding domain"/>
    <property type="match status" value="1"/>
</dbReference>
<dbReference type="CDD" id="cd07153">
    <property type="entry name" value="Fur_like"/>
    <property type="match status" value="1"/>
</dbReference>
<keyword evidence="7" id="KW-0804">Transcription</keyword>
<sequence>MQDKEKLEMEITKLLEQMQKDKIRVTPQRRAILKIILTKVNHPSVEEIYQQVQEVYPTMSLATVYNNVRAFVNAGILQELNFDEKTKRYDLVYQPHGHTICQSCGKIEDVFLDQFADLYKEISQLERFQVQSMEVSFRGLCQECLGKKKV</sequence>
<dbReference type="GO" id="GO:0008270">
    <property type="term" value="F:zinc ion binding"/>
    <property type="evidence" value="ECO:0007669"/>
    <property type="project" value="TreeGrafter"/>
</dbReference>
<dbReference type="GO" id="GO:0000976">
    <property type="term" value="F:transcription cis-regulatory region binding"/>
    <property type="evidence" value="ECO:0007669"/>
    <property type="project" value="TreeGrafter"/>
</dbReference>